<dbReference type="GO" id="GO:0005524">
    <property type="term" value="F:ATP binding"/>
    <property type="evidence" value="ECO:0007669"/>
    <property type="project" value="UniProtKB-UniRule"/>
</dbReference>
<sequence length="358" mass="40018">MDDTDFIFKPSLTSWNRDDNSGASAVPVLKQGHIVPTVQSSILEFLSIAQALNIDILPITWQPALPTIGEGATAYVLQSPFAENARFAFKRMRPVSQEEKIWNMRALIAELLILGQPSIRTHPCISPLQGICWDVSSMTDEVCPVLVFGKANNGDLGTFMASTVGPRLSYFSRVAMCFQMGDAIRTMHELGVVHGDIKPQNVLVFGGRNTVHFVRISDFGYSTLFAKLEDKILMPQTPPWIAPEYHKGQAVDRAAAQKMDVYSFGLLCLWLLFYNVHVPSPSTFYDDIKSGTLPLALAIQKVENLHDKEQRNAIREFFTHSICPSPEDRCSNFSDMLKYLGTGWYFAPILELVPMLIV</sequence>
<organism evidence="6 7">
    <name type="scientific">Aspergillus calidoustus</name>
    <dbReference type="NCBI Taxonomy" id="454130"/>
    <lineage>
        <taxon>Eukaryota</taxon>
        <taxon>Fungi</taxon>
        <taxon>Dikarya</taxon>
        <taxon>Ascomycota</taxon>
        <taxon>Pezizomycotina</taxon>
        <taxon>Eurotiomycetes</taxon>
        <taxon>Eurotiomycetidae</taxon>
        <taxon>Eurotiales</taxon>
        <taxon>Aspergillaceae</taxon>
        <taxon>Aspergillus</taxon>
        <taxon>Aspergillus subgen. Nidulantes</taxon>
    </lineage>
</organism>
<dbReference type="Proteomes" id="UP000054771">
    <property type="component" value="Unassembled WGS sequence"/>
</dbReference>
<dbReference type="OrthoDB" id="626167at2759"/>
<dbReference type="AlphaFoldDB" id="A0A0U5GCZ9"/>
<evidence type="ECO:0000259" key="5">
    <source>
        <dbReference type="PROSITE" id="PS50011"/>
    </source>
</evidence>
<dbReference type="PROSITE" id="PS00108">
    <property type="entry name" value="PROTEIN_KINASE_ST"/>
    <property type="match status" value="1"/>
</dbReference>
<dbReference type="InterPro" id="IPR008271">
    <property type="entry name" value="Ser/Thr_kinase_AS"/>
</dbReference>
<reference evidence="7" key="1">
    <citation type="journal article" date="2016" name="Genome Announc.">
        <title>Draft genome sequences of fungus Aspergillus calidoustus.</title>
        <authorList>
            <person name="Horn F."/>
            <person name="Linde J."/>
            <person name="Mattern D.J."/>
            <person name="Walther G."/>
            <person name="Guthke R."/>
            <person name="Scherlach K."/>
            <person name="Martin K."/>
            <person name="Brakhage A.A."/>
            <person name="Petzke L."/>
            <person name="Valiante V."/>
        </authorList>
    </citation>
    <scope>NUCLEOTIDE SEQUENCE [LARGE SCALE GENOMIC DNA]</scope>
    <source>
        <strain evidence="7">SF006504</strain>
    </source>
</reference>
<dbReference type="GO" id="GO:0005634">
    <property type="term" value="C:nucleus"/>
    <property type="evidence" value="ECO:0007669"/>
    <property type="project" value="TreeGrafter"/>
</dbReference>
<dbReference type="GO" id="GO:0044773">
    <property type="term" value="P:mitotic DNA damage checkpoint signaling"/>
    <property type="evidence" value="ECO:0007669"/>
    <property type="project" value="TreeGrafter"/>
</dbReference>
<dbReference type="InterPro" id="IPR000719">
    <property type="entry name" value="Prot_kinase_dom"/>
</dbReference>
<keyword evidence="4" id="KW-0418">Kinase</keyword>
<dbReference type="SUPFAM" id="SSF56112">
    <property type="entry name" value="Protein kinase-like (PK-like)"/>
    <property type="match status" value="1"/>
</dbReference>
<dbReference type="PROSITE" id="PS00107">
    <property type="entry name" value="PROTEIN_KINASE_ATP"/>
    <property type="match status" value="1"/>
</dbReference>
<name>A0A0U5GCZ9_ASPCI</name>
<dbReference type="Gene3D" id="1.10.510.10">
    <property type="entry name" value="Transferase(Phosphotransferase) domain 1"/>
    <property type="match status" value="1"/>
</dbReference>
<keyword evidence="7" id="KW-1185">Reference proteome</keyword>
<evidence type="ECO:0000313" key="7">
    <source>
        <dbReference type="Proteomes" id="UP000054771"/>
    </source>
</evidence>
<evidence type="ECO:0000313" key="6">
    <source>
        <dbReference type="EMBL" id="CEL08488.1"/>
    </source>
</evidence>
<accession>A0A0U5GCZ9</accession>
<evidence type="ECO:0000256" key="3">
    <source>
        <dbReference type="PROSITE-ProRule" id="PRU10141"/>
    </source>
</evidence>
<dbReference type="CDD" id="cd00180">
    <property type="entry name" value="PKc"/>
    <property type="match status" value="1"/>
</dbReference>
<feature type="domain" description="Protein kinase" evidence="5">
    <location>
        <begin position="62"/>
        <end position="358"/>
    </location>
</feature>
<evidence type="ECO:0000256" key="1">
    <source>
        <dbReference type="ARBA" id="ARBA00022741"/>
    </source>
</evidence>
<keyword evidence="4" id="KW-0723">Serine/threonine-protein kinase</keyword>
<dbReference type="STRING" id="454130.A0A0U5GCZ9"/>
<keyword evidence="2 3" id="KW-0067">ATP-binding</keyword>
<dbReference type="PANTHER" id="PTHR44167">
    <property type="entry name" value="OVARIAN-SPECIFIC SERINE/THREONINE-PROTEIN KINASE LOK-RELATED"/>
    <property type="match status" value="1"/>
</dbReference>
<evidence type="ECO:0000256" key="4">
    <source>
        <dbReference type="RuleBase" id="RU000304"/>
    </source>
</evidence>
<evidence type="ECO:0000256" key="2">
    <source>
        <dbReference type="ARBA" id="ARBA00022840"/>
    </source>
</evidence>
<dbReference type="InterPro" id="IPR011009">
    <property type="entry name" value="Kinase-like_dom_sf"/>
</dbReference>
<comment type="similarity">
    <text evidence="4">Belongs to the protein kinase superfamily.</text>
</comment>
<keyword evidence="1 3" id="KW-0547">Nucleotide-binding</keyword>
<dbReference type="PROSITE" id="PS50011">
    <property type="entry name" value="PROTEIN_KINASE_DOM"/>
    <property type="match status" value="1"/>
</dbReference>
<dbReference type="Pfam" id="PF00069">
    <property type="entry name" value="Pkinase"/>
    <property type="match status" value="1"/>
</dbReference>
<dbReference type="PANTHER" id="PTHR44167:SF24">
    <property type="entry name" value="SERINE_THREONINE-PROTEIN KINASE CHK2"/>
    <property type="match status" value="1"/>
</dbReference>
<dbReference type="EMBL" id="CDMC01000011">
    <property type="protein sequence ID" value="CEL08488.1"/>
    <property type="molecule type" value="Genomic_DNA"/>
</dbReference>
<proteinExistence type="inferred from homology"/>
<dbReference type="InterPro" id="IPR017441">
    <property type="entry name" value="Protein_kinase_ATP_BS"/>
</dbReference>
<feature type="binding site" evidence="3">
    <location>
        <position position="90"/>
    </location>
    <ligand>
        <name>ATP</name>
        <dbReference type="ChEBI" id="CHEBI:30616"/>
    </ligand>
</feature>
<dbReference type="SMART" id="SM00220">
    <property type="entry name" value="S_TKc"/>
    <property type="match status" value="1"/>
</dbReference>
<keyword evidence="4" id="KW-0808">Transferase</keyword>
<dbReference type="GO" id="GO:0004674">
    <property type="term" value="F:protein serine/threonine kinase activity"/>
    <property type="evidence" value="ECO:0007669"/>
    <property type="project" value="UniProtKB-KW"/>
</dbReference>
<dbReference type="GO" id="GO:0005737">
    <property type="term" value="C:cytoplasm"/>
    <property type="evidence" value="ECO:0007669"/>
    <property type="project" value="TreeGrafter"/>
</dbReference>
<gene>
    <name evidence="6" type="ORF">ASPCAL11637</name>
</gene>
<protein>
    <recommendedName>
        <fullName evidence="5">Protein kinase domain-containing protein</fullName>
    </recommendedName>
</protein>